<name>A0ABM4GND6_DROKI</name>
<keyword evidence="2" id="KW-1185">Reference proteome</keyword>
<reference evidence="3" key="1">
    <citation type="submission" date="2025-08" db="UniProtKB">
        <authorList>
            <consortium name="RefSeq"/>
        </authorList>
    </citation>
    <scope>IDENTIFICATION</scope>
    <source>
        <strain evidence="3">14028-0561.14</strain>
        <tissue evidence="3">Whole fly</tissue>
    </source>
</reference>
<accession>A0ABM4GND6</accession>
<dbReference type="Proteomes" id="UP001652661">
    <property type="component" value="Chromosome X"/>
</dbReference>
<keyword evidence="1" id="KW-0175">Coiled coil</keyword>
<feature type="coiled-coil region" evidence="1">
    <location>
        <begin position="91"/>
        <end position="148"/>
    </location>
</feature>
<evidence type="ECO:0000313" key="3">
    <source>
        <dbReference type="RefSeq" id="XP_070144220.1"/>
    </source>
</evidence>
<gene>
    <name evidence="3" type="primary">LOC138929102</name>
</gene>
<proteinExistence type="predicted"/>
<dbReference type="GeneID" id="138929102"/>
<protein>
    <submittedName>
        <fullName evidence="3">Uncharacterized protein</fullName>
    </submittedName>
</protein>
<sequence length="290" mass="33406">MIRQLAALNSFLTEEQLVKFNESELQVRLDLIERMYSDFDSSRLNLEQLEIEELESDARLTFTTAYSYQFKFGKAEERILAELELRFSQKINKLSEEVIDLRSQRDRLDEKVGQLDREVQGGALCGKVAQLESKLASHQEHNRAYELTPPPRIRDIFRARKTQNTHVDPVIIVKMESAREMIALLKQIGAYRRERKCQLTLKLFGIDSDAAVYVNEQLTRDNYLIFEEAMRMKKHRVLTAVFTRRGLVHVRCMGREGVNCIAHMSELPTFTADPLSSSLTTSLSGATMEA</sequence>
<organism evidence="2 3">
    <name type="scientific">Drosophila kikkawai</name>
    <name type="common">Fruit fly</name>
    <dbReference type="NCBI Taxonomy" id="30033"/>
    <lineage>
        <taxon>Eukaryota</taxon>
        <taxon>Metazoa</taxon>
        <taxon>Ecdysozoa</taxon>
        <taxon>Arthropoda</taxon>
        <taxon>Hexapoda</taxon>
        <taxon>Insecta</taxon>
        <taxon>Pterygota</taxon>
        <taxon>Neoptera</taxon>
        <taxon>Endopterygota</taxon>
        <taxon>Diptera</taxon>
        <taxon>Brachycera</taxon>
        <taxon>Muscomorpha</taxon>
        <taxon>Ephydroidea</taxon>
        <taxon>Drosophilidae</taxon>
        <taxon>Drosophila</taxon>
        <taxon>Sophophora</taxon>
    </lineage>
</organism>
<evidence type="ECO:0000256" key="1">
    <source>
        <dbReference type="SAM" id="Coils"/>
    </source>
</evidence>
<evidence type="ECO:0000313" key="2">
    <source>
        <dbReference type="Proteomes" id="UP001652661"/>
    </source>
</evidence>
<dbReference type="RefSeq" id="XP_070144220.1">
    <property type="nucleotide sequence ID" value="XM_070288119.1"/>
</dbReference>